<dbReference type="PANTHER" id="PTHR34857:SF2">
    <property type="entry name" value="SLL0384 PROTEIN"/>
    <property type="match status" value="1"/>
</dbReference>
<keyword evidence="5 6" id="KW-0472">Membrane</keyword>
<dbReference type="InterPro" id="IPR003339">
    <property type="entry name" value="ABC/ECF_trnsptr_transmembrane"/>
</dbReference>
<dbReference type="Pfam" id="PF02361">
    <property type="entry name" value="CbiQ"/>
    <property type="match status" value="1"/>
</dbReference>
<keyword evidence="3 6" id="KW-0812">Transmembrane</keyword>
<reference evidence="7 8" key="1">
    <citation type="submission" date="2020-10" db="EMBL/GenBank/DDBJ databases">
        <authorList>
            <person name="Castelo-Branco R."/>
            <person name="Eusebio N."/>
            <person name="Adriana R."/>
            <person name="Vieira A."/>
            <person name="Brugerolle De Fraissinette N."/>
            <person name="Rezende De Castro R."/>
            <person name="Schneider M.P."/>
            <person name="Vasconcelos V."/>
            <person name="Leao P.N."/>
        </authorList>
    </citation>
    <scope>NUCLEOTIDE SEQUENCE [LARGE SCALE GENOMIC DNA]</scope>
    <source>
        <strain evidence="7 8">LEGE 03274</strain>
    </source>
</reference>
<proteinExistence type="predicted"/>
<evidence type="ECO:0000256" key="2">
    <source>
        <dbReference type="ARBA" id="ARBA00022475"/>
    </source>
</evidence>
<evidence type="ECO:0000256" key="3">
    <source>
        <dbReference type="ARBA" id="ARBA00022692"/>
    </source>
</evidence>
<dbReference type="RefSeq" id="WP_193800066.1">
    <property type="nucleotide sequence ID" value="NZ_JADEWC010000006.1"/>
</dbReference>
<evidence type="ECO:0000256" key="4">
    <source>
        <dbReference type="ARBA" id="ARBA00022989"/>
    </source>
</evidence>
<comment type="caution">
    <text evidence="7">The sequence shown here is derived from an EMBL/GenBank/DDBJ whole genome shotgun (WGS) entry which is preliminary data.</text>
</comment>
<dbReference type="Proteomes" id="UP000654604">
    <property type="component" value="Unassembled WGS sequence"/>
</dbReference>
<keyword evidence="8" id="KW-1185">Reference proteome</keyword>
<evidence type="ECO:0000256" key="1">
    <source>
        <dbReference type="ARBA" id="ARBA00004651"/>
    </source>
</evidence>
<evidence type="ECO:0000256" key="6">
    <source>
        <dbReference type="SAM" id="Phobius"/>
    </source>
</evidence>
<dbReference type="NCBIfam" id="TIGR02454">
    <property type="entry name" value="ECF_T_CbiQ"/>
    <property type="match status" value="1"/>
</dbReference>
<feature type="transmembrane region" description="Helical" evidence="6">
    <location>
        <begin position="45"/>
        <end position="66"/>
    </location>
</feature>
<dbReference type="CDD" id="cd16914">
    <property type="entry name" value="EcfT"/>
    <property type="match status" value="1"/>
</dbReference>
<dbReference type="InterPro" id="IPR051611">
    <property type="entry name" value="ECF_transporter_component"/>
</dbReference>
<feature type="transmembrane region" description="Helical" evidence="6">
    <location>
        <begin position="72"/>
        <end position="92"/>
    </location>
</feature>
<keyword evidence="2" id="KW-1003">Cell membrane</keyword>
<evidence type="ECO:0000313" key="8">
    <source>
        <dbReference type="Proteomes" id="UP000654604"/>
    </source>
</evidence>
<evidence type="ECO:0000256" key="5">
    <source>
        <dbReference type="ARBA" id="ARBA00023136"/>
    </source>
</evidence>
<dbReference type="EMBL" id="JADEWC010000006">
    <property type="protein sequence ID" value="MBE9221884.1"/>
    <property type="molecule type" value="Genomic_DNA"/>
</dbReference>
<sequence length="255" mass="29661">MKLFLDRYAYLNSPIHRWEQKPKFIALMSLIMAFSFINKLKLLPVMVLTTVFFFVISKLPITFLISRLRYPGLFIIGLIIFLPFVIGENIIFNWSFISVKIEGILMVIVIIIRFLSILTISLILFATAPFISTLKTLQSLGLSPIINDMMLLTYRYLEQMGDRLLTMEKALQLKGFKLHKLSRRNLKIIANLIASLLIRSYEESKLVYQAMILRGYGIRIKQDNYNYPSIKSVHWLACYGVVLISLTLIFLEYFL</sequence>
<dbReference type="PANTHER" id="PTHR34857">
    <property type="entry name" value="SLL0384 PROTEIN"/>
    <property type="match status" value="1"/>
</dbReference>
<protein>
    <submittedName>
        <fullName evidence="7">Cobalt ECF transporter T component CbiQ</fullName>
    </submittedName>
</protein>
<accession>A0ABR9V4W9</accession>
<keyword evidence="4 6" id="KW-1133">Transmembrane helix</keyword>
<name>A0ABR9V4W9_9CHRO</name>
<feature type="transmembrane region" description="Helical" evidence="6">
    <location>
        <begin position="233"/>
        <end position="254"/>
    </location>
</feature>
<gene>
    <name evidence="7" type="primary">cbiQ</name>
    <name evidence="7" type="ORF">IQ215_04160</name>
</gene>
<comment type="subcellular location">
    <subcellularLocation>
        <location evidence="1">Cell membrane</location>
        <topology evidence="1">Multi-pass membrane protein</topology>
    </subcellularLocation>
</comment>
<feature type="transmembrane region" description="Helical" evidence="6">
    <location>
        <begin position="104"/>
        <end position="131"/>
    </location>
</feature>
<evidence type="ECO:0000313" key="7">
    <source>
        <dbReference type="EMBL" id="MBE9221884.1"/>
    </source>
</evidence>
<dbReference type="InterPro" id="IPR012809">
    <property type="entry name" value="ECF_CbiQ"/>
</dbReference>
<organism evidence="7 8">
    <name type="scientific">Cyanobacterium stanieri LEGE 03274</name>
    <dbReference type="NCBI Taxonomy" id="1828756"/>
    <lineage>
        <taxon>Bacteria</taxon>
        <taxon>Bacillati</taxon>
        <taxon>Cyanobacteriota</taxon>
        <taxon>Cyanophyceae</taxon>
        <taxon>Oscillatoriophycideae</taxon>
        <taxon>Chroococcales</taxon>
        <taxon>Geminocystaceae</taxon>
        <taxon>Cyanobacterium</taxon>
    </lineage>
</organism>